<dbReference type="AlphaFoldDB" id="A0A2N5CN73"/>
<dbReference type="EMBL" id="CP026100">
    <property type="protein sequence ID" value="AYV46650.1"/>
    <property type="molecule type" value="Genomic_DNA"/>
</dbReference>
<dbReference type="Pfam" id="PF03923">
    <property type="entry name" value="Lipoprotein_16"/>
    <property type="match status" value="1"/>
</dbReference>
<keyword evidence="4" id="KW-1185">Reference proteome</keyword>
<evidence type="ECO:0000313" key="2">
    <source>
        <dbReference type="EMBL" id="PLR07886.1"/>
    </source>
</evidence>
<accession>A0A2N5CN73</accession>
<organism evidence="2 3">
    <name type="scientific">Caulobacter flavus</name>
    <dbReference type="NCBI Taxonomy" id="1679497"/>
    <lineage>
        <taxon>Bacteria</taxon>
        <taxon>Pseudomonadati</taxon>
        <taxon>Pseudomonadota</taxon>
        <taxon>Alphaproteobacteria</taxon>
        <taxon>Caulobacterales</taxon>
        <taxon>Caulobacteraceae</taxon>
        <taxon>Caulobacter</taxon>
    </lineage>
</organism>
<gene>
    <name evidence="1" type="ORF">C1707_10445</name>
    <name evidence="2" type="ORF">CFHF_21920</name>
</gene>
<dbReference type="Proteomes" id="UP000281192">
    <property type="component" value="Chromosome"/>
</dbReference>
<protein>
    <recommendedName>
        <fullName evidence="5">Lipoprotein</fullName>
    </recommendedName>
</protein>
<dbReference type="InterPro" id="IPR005619">
    <property type="entry name" value="Uncharacterised_YajG"/>
</dbReference>
<evidence type="ECO:0008006" key="5">
    <source>
        <dbReference type="Google" id="ProtNLM"/>
    </source>
</evidence>
<name>A0A2N5CN73_9CAUL</name>
<sequence length="187" mass="19538">MIVALAAMLSACALTEDVVSIAYAPAAARPVPGAEAIRVTVTAVDARAGDRERISTKINGYGMEMAAIRSEREVAEVVREALSAELSQRGYGLGEGGPRVEVKVLVFHARFSDGLLVGKAEADVDLAVSVLSPEGRALYSHDLKARARRPVQAASGKNAAATLSDALADDFKALFADEAFGRALAGR</sequence>
<dbReference type="EMBL" id="PJRQ01000044">
    <property type="protein sequence ID" value="PLR07886.1"/>
    <property type="molecule type" value="Genomic_DNA"/>
</dbReference>
<reference evidence="1 4" key="2">
    <citation type="submission" date="2018-01" db="EMBL/GenBank/DDBJ databases">
        <title>Complete genome sequence of Caulobacter flavus RHGG3.</title>
        <authorList>
            <person name="Yang E."/>
        </authorList>
    </citation>
    <scope>NUCLEOTIDE SEQUENCE [LARGE SCALE GENOMIC DNA]</scope>
    <source>
        <strain evidence="1 4">RHGG3</strain>
    </source>
</reference>
<reference evidence="2 3" key="1">
    <citation type="submission" date="2017-12" db="EMBL/GenBank/DDBJ databases">
        <title>The genome sequence of Caulobacter flavus CGMCC1 15093.</title>
        <authorList>
            <person name="Gao J."/>
            <person name="Mao X."/>
            <person name="Sun J."/>
        </authorList>
    </citation>
    <scope>NUCLEOTIDE SEQUENCE [LARGE SCALE GENOMIC DNA]</scope>
    <source>
        <strain evidence="2 3">CGMCC1 15093</strain>
    </source>
</reference>
<evidence type="ECO:0000313" key="1">
    <source>
        <dbReference type="EMBL" id="AYV46650.1"/>
    </source>
</evidence>
<proteinExistence type="predicted"/>
<dbReference type="KEGG" id="cfh:C1707_10445"/>
<evidence type="ECO:0000313" key="3">
    <source>
        <dbReference type="Proteomes" id="UP000234483"/>
    </source>
</evidence>
<dbReference type="OrthoDB" id="7303308at2"/>
<evidence type="ECO:0000313" key="4">
    <source>
        <dbReference type="Proteomes" id="UP000281192"/>
    </source>
</evidence>
<dbReference type="Proteomes" id="UP000234483">
    <property type="component" value="Unassembled WGS sequence"/>
</dbReference>